<dbReference type="InterPro" id="IPR010982">
    <property type="entry name" value="Lambda_DNA-bd_dom_sf"/>
</dbReference>
<dbReference type="InterPro" id="IPR043917">
    <property type="entry name" value="DUF5753"/>
</dbReference>
<dbReference type="RefSeq" id="WP_184667443.1">
    <property type="nucleotide sequence ID" value="NZ_BAABAI010000012.1"/>
</dbReference>
<comment type="caution">
    <text evidence="2">The sequence shown here is derived from an EMBL/GenBank/DDBJ whole genome shotgun (WGS) entry which is preliminary data.</text>
</comment>
<dbReference type="Proteomes" id="UP000542674">
    <property type="component" value="Unassembled WGS sequence"/>
</dbReference>
<dbReference type="GO" id="GO:0003677">
    <property type="term" value="F:DNA binding"/>
    <property type="evidence" value="ECO:0007669"/>
    <property type="project" value="InterPro"/>
</dbReference>
<dbReference type="AlphaFoldDB" id="A0A7W7T0N6"/>
<evidence type="ECO:0000259" key="1">
    <source>
        <dbReference type="PROSITE" id="PS50943"/>
    </source>
</evidence>
<protein>
    <submittedName>
        <fullName evidence="2">Transcriptional regulator with XRE-family HTH domain</fullName>
    </submittedName>
</protein>
<gene>
    <name evidence="2" type="ORF">F4559_001792</name>
</gene>
<proteinExistence type="predicted"/>
<evidence type="ECO:0000313" key="3">
    <source>
        <dbReference type="Proteomes" id="UP000542674"/>
    </source>
</evidence>
<dbReference type="SUPFAM" id="SSF47413">
    <property type="entry name" value="lambda repressor-like DNA-binding domains"/>
    <property type="match status" value="1"/>
</dbReference>
<keyword evidence="3" id="KW-1185">Reference proteome</keyword>
<dbReference type="CDD" id="cd00093">
    <property type="entry name" value="HTH_XRE"/>
    <property type="match status" value="1"/>
</dbReference>
<sequence>MPGNAYTSVRSRTVATALRLYREERKLSCEDVGDVLGVSASKISRMETGKSGLQYEDVNTLLGYYKVPPGRRKELLDLVRKGEETGWWERQPGLPRLWRKLIDLEHKAVRVQSYEAMIVPGLLQTAEYAQALLTAVDPGLSEREVDTLVSARMARQTLLTRAGAPRYLAVVHEAALRIRVGDGGVMRRQLRRLLDAGERPNVDVVVVPMAAGSHVGVRGSFLALEFRHEPELVFVENQDTGIFVEDPAELTRYHRALRTLREVALDAEASAARIAELTEEYP</sequence>
<feature type="domain" description="HTH cro/C1-type" evidence="1">
    <location>
        <begin position="18"/>
        <end position="72"/>
    </location>
</feature>
<dbReference type="InterPro" id="IPR001387">
    <property type="entry name" value="Cro/C1-type_HTH"/>
</dbReference>
<dbReference type="Gene3D" id="1.10.260.40">
    <property type="entry name" value="lambda repressor-like DNA-binding domains"/>
    <property type="match status" value="1"/>
</dbReference>
<dbReference type="PROSITE" id="PS50943">
    <property type="entry name" value="HTH_CROC1"/>
    <property type="match status" value="1"/>
</dbReference>
<organism evidence="2 3">
    <name type="scientific">Saccharothrix violaceirubra</name>
    <dbReference type="NCBI Taxonomy" id="413306"/>
    <lineage>
        <taxon>Bacteria</taxon>
        <taxon>Bacillati</taxon>
        <taxon>Actinomycetota</taxon>
        <taxon>Actinomycetes</taxon>
        <taxon>Pseudonocardiales</taxon>
        <taxon>Pseudonocardiaceae</taxon>
        <taxon>Saccharothrix</taxon>
    </lineage>
</organism>
<evidence type="ECO:0000313" key="2">
    <source>
        <dbReference type="EMBL" id="MBB4964433.1"/>
    </source>
</evidence>
<reference evidence="2 3" key="1">
    <citation type="submission" date="2020-08" db="EMBL/GenBank/DDBJ databases">
        <title>Sequencing the genomes of 1000 actinobacteria strains.</title>
        <authorList>
            <person name="Klenk H.-P."/>
        </authorList>
    </citation>
    <scope>NUCLEOTIDE SEQUENCE [LARGE SCALE GENOMIC DNA]</scope>
    <source>
        <strain evidence="2 3">DSM 45084</strain>
    </source>
</reference>
<dbReference type="EMBL" id="JACHJS010000001">
    <property type="protein sequence ID" value="MBB4964433.1"/>
    <property type="molecule type" value="Genomic_DNA"/>
</dbReference>
<dbReference type="SMART" id="SM00530">
    <property type="entry name" value="HTH_XRE"/>
    <property type="match status" value="1"/>
</dbReference>
<dbReference type="Pfam" id="PF13560">
    <property type="entry name" value="HTH_31"/>
    <property type="match status" value="1"/>
</dbReference>
<accession>A0A7W7T0N6</accession>
<dbReference type="Pfam" id="PF19054">
    <property type="entry name" value="DUF5753"/>
    <property type="match status" value="1"/>
</dbReference>
<name>A0A7W7T0N6_9PSEU</name>